<dbReference type="GO" id="GO:0005978">
    <property type="term" value="P:glycogen biosynthetic process"/>
    <property type="evidence" value="ECO:0007669"/>
    <property type="project" value="UniProtKB-KW"/>
</dbReference>
<evidence type="ECO:0000313" key="6">
    <source>
        <dbReference type="Proteomes" id="UP000321558"/>
    </source>
</evidence>
<evidence type="ECO:0000256" key="1">
    <source>
        <dbReference type="ARBA" id="ARBA00010443"/>
    </source>
</evidence>
<accession>A0A511ZFR1</accession>
<dbReference type="GO" id="GO:0008878">
    <property type="term" value="F:glucose-1-phosphate adenylyltransferase activity"/>
    <property type="evidence" value="ECO:0007669"/>
    <property type="project" value="InterPro"/>
</dbReference>
<keyword evidence="6" id="KW-1185">Reference proteome</keyword>
<feature type="domain" description="Glucose-1-phosphate adenylyltransferase/Bifunctional protein GlmU-like C-terminal hexapeptide" evidence="4">
    <location>
        <begin position="289"/>
        <end position="358"/>
    </location>
</feature>
<keyword evidence="2" id="KW-0320">Glycogen biosynthesis</keyword>
<protein>
    <submittedName>
        <fullName evidence="5">Glucose-1-phosphate adenylyltransferase subunit GlgD</fullName>
    </submittedName>
</protein>
<keyword evidence="5" id="KW-0808">Transferase</keyword>
<dbReference type="SUPFAM" id="SSF53448">
    <property type="entry name" value="Nucleotide-diphospho-sugar transferases"/>
    <property type="match status" value="1"/>
</dbReference>
<feature type="domain" description="Nucleotidyl transferase" evidence="3">
    <location>
        <begin position="19"/>
        <end position="258"/>
    </location>
</feature>
<dbReference type="Pfam" id="PF24894">
    <property type="entry name" value="Hexapep_GlmU"/>
    <property type="match status" value="1"/>
</dbReference>
<dbReference type="InterPro" id="IPR011832">
    <property type="entry name" value="GlgDAde_trans"/>
</dbReference>
<evidence type="ECO:0000256" key="2">
    <source>
        <dbReference type="ARBA" id="ARBA00023056"/>
    </source>
</evidence>
<evidence type="ECO:0000259" key="4">
    <source>
        <dbReference type="Pfam" id="PF24894"/>
    </source>
</evidence>
<keyword evidence="5" id="KW-0548">Nucleotidyltransferase</keyword>
<dbReference type="STRING" id="582851.GCA_900162665_04182"/>
<sequence>MRTNKICAVLGNIQRYNALLPLTNERPLATLPFACKYRLIDFPLSSIVNANINTVYMIFNEGETQSVFDHIGGGKEWNLDGVHNRFFIHLYQDFLKLKAHNQSYYRPLIDYLEKSKSEYTVYMSSKMICNIDLRAVLKIHQQQNNEMTVVYKKVESEKICQTDAVLSLTENGQITEVRPYMEHLQTADQENLCMDIYIVQTNWLIRQLKEGQQEGTPADIQDFLRKKIHTVKSSTYEHTGYLSNIFDINSYYNASLDMLNQQKFSSLLYSNQKIYTKLKNEVPTYYSDSSEVNNSQFATGCIIEGKVEGSSISRGTVLDKGTEVIDSIIMPSAKICAGARVQNAILDKEVVVDPGVQIIGTRENPVVIEKYQHVTNDILANGVAVSDIER</sequence>
<comment type="caution">
    <text evidence="5">The sequence shown here is derived from an EMBL/GenBank/DDBJ whole genome shotgun (WGS) entry which is preliminary data.</text>
</comment>
<dbReference type="Pfam" id="PF00483">
    <property type="entry name" value="NTP_transferase"/>
    <property type="match status" value="1"/>
</dbReference>
<dbReference type="InterPro" id="IPR011004">
    <property type="entry name" value="Trimer_LpxA-like_sf"/>
</dbReference>
<dbReference type="Gene3D" id="3.90.550.10">
    <property type="entry name" value="Spore Coat Polysaccharide Biosynthesis Protein SpsA, Chain A"/>
    <property type="match status" value="1"/>
</dbReference>
<dbReference type="PANTHER" id="PTHR43523:SF6">
    <property type="entry name" value="GLYCOGEN BIOSYNTHESIS PROTEIN GLGD"/>
    <property type="match status" value="1"/>
</dbReference>
<gene>
    <name evidence="5" type="primary">glgC_2</name>
    <name evidence="5" type="ORF">OSO01_10160</name>
</gene>
<dbReference type="AlphaFoldDB" id="A0A511ZFR1"/>
<dbReference type="OrthoDB" id="9801810at2"/>
<dbReference type="InterPro" id="IPR029044">
    <property type="entry name" value="Nucleotide-diphossugar_trans"/>
</dbReference>
<dbReference type="RefSeq" id="WP_147209280.1">
    <property type="nucleotide sequence ID" value="NZ_BJYM01000003.1"/>
</dbReference>
<dbReference type="SUPFAM" id="SSF51161">
    <property type="entry name" value="Trimeric LpxA-like enzymes"/>
    <property type="match status" value="1"/>
</dbReference>
<dbReference type="EMBL" id="BJYM01000003">
    <property type="protein sequence ID" value="GEN86277.1"/>
    <property type="molecule type" value="Genomic_DNA"/>
</dbReference>
<dbReference type="Proteomes" id="UP000321558">
    <property type="component" value="Unassembled WGS sequence"/>
</dbReference>
<dbReference type="InterPro" id="IPR011831">
    <property type="entry name" value="ADP-Glc_PPase"/>
</dbReference>
<proteinExistence type="inferred from homology"/>
<dbReference type="PANTHER" id="PTHR43523">
    <property type="entry name" value="GLUCOSE-1-PHOSPHATE ADENYLYLTRANSFERASE-RELATED"/>
    <property type="match status" value="1"/>
</dbReference>
<name>A0A511ZFR1_9BACI</name>
<evidence type="ECO:0000259" key="3">
    <source>
        <dbReference type="Pfam" id="PF00483"/>
    </source>
</evidence>
<dbReference type="CDD" id="cd04651">
    <property type="entry name" value="LbH_G1P_AT_C"/>
    <property type="match status" value="1"/>
</dbReference>
<dbReference type="CDD" id="cd02508">
    <property type="entry name" value="ADP_Glucose_PP"/>
    <property type="match status" value="1"/>
</dbReference>
<dbReference type="NCBIfam" id="TIGR02092">
    <property type="entry name" value="glgD"/>
    <property type="match status" value="1"/>
</dbReference>
<organism evidence="5 6">
    <name type="scientific">Oceanobacillus sojae</name>
    <dbReference type="NCBI Taxonomy" id="582851"/>
    <lineage>
        <taxon>Bacteria</taxon>
        <taxon>Bacillati</taxon>
        <taxon>Bacillota</taxon>
        <taxon>Bacilli</taxon>
        <taxon>Bacillales</taxon>
        <taxon>Bacillaceae</taxon>
        <taxon>Oceanobacillus</taxon>
    </lineage>
</organism>
<reference evidence="5 6" key="1">
    <citation type="submission" date="2019-07" db="EMBL/GenBank/DDBJ databases">
        <title>Whole genome shotgun sequence of Oceanobacillus sojae NBRC 105379.</title>
        <authorList>
            <person name="Hosoyama A."/>
            <person name="Uohara A."/>
            <person name="Ohji S."/>
            <person name="Ichikawa N."/>
        </authorList>
    </citation>
    <scope>NUCLEOTIDE SEQUENCE [LARGE SCALE GENOMIC DNA]</scope>
    <source>
        <strain evidence="5 6">NBRC 105379</strain>
    </source>
</reference>
<comment type="similarity">
    <text evidence="1">Belongs to the bacterial/plant glucose-1-phosphate adenylyltransferase family.</text>
</comment>
<dbReference type="Gene3D" id="2.160.10.10">
    <property type="entry name" value="Hexapeptide repeat proteins"/>
    <property type="match status" value="1"/>
</dbReference>
<evidence type="ECO:0000313" key="5">
    <source>
        <dbReference type="EMBL" id="GEN86277.1"/>
    </source>
</evidence>
<dbReference type="InterPro" id="IPR056818">
    <property type="entry name" value="GlmU/GlgC-like_hexapep"/>
</dbReference>
<dbReference type="InterPro" id="IPR005835">
    <property type="entry name" value="NTP_transferase_dom"/>
</dbReference>